<evidence type="ECO:0000313" key="2">
    <source>
        <dbReference type="EMBL" id="RZT02290.1"/>
    </source>
</evidence>
<dbReference type="Proteomes" id="UP000292927">
    <property type="component" value="Unassembled WGS sequence"/>
</dbReference>
<keyword evidence="1" id="KW-1133">Transmembrane helix</keyword>
<organism evidence="2 3">
    <name type="scientific">Cuneatibacter caecimuris</name>
    <dbReference type="NCBI Taxonomy" id="1796618"/>
    <lineage>
        <taxon>Bacteria</taxon>
        <taxon>Bacillati</taxon>
        <taxon>Bacillota</taxon>
        <taxon>Clostridia</taxon>
        <taxon>Lachnospirales</taxon>
        <taxon>Lachnospiraceae</taxon>
        <taxon>Cuneatibacter</taxon>
    </lineage>
</organism>
<keyword evidence="3" id="KW-1185">Reference proteome</keyword>
<dbReference type="AlphaFoldDB" id="A0A4Q7PSM0"/>
<keyword evidence="1" id="KW-0472">Membrane</keyword>
<comment type="caution">
    <text evidence="2">The sequence shown here is derived from an EMBL/GenBank/DDBJ whole genome shotgun (WGS) entry which is preliminary data.</text>
</comment>
<name>A0A4Q7PSM0_9FIRM</name>
<gene>
    <name evidence="2" type="ORF">EV209_0401</name>
</gene>
<evidence type="ECO:0000313" key="3">
    <source>
        <dbReference type="Proteomes" id="UP000292927"/>
    </source>
</evidence>
<proteinExistence type="predicted"/>
<protein>
    <submittedName>
        <fullName evidence="2">Uncharacterized protein</fullName>
    </submittedName>
</protein>
<dbReference type="EMBL" id="SGXF01000001">
    <property type="protein sequence ID" value="RZT02290.1"/>
    <property type="molecule type" value="Genomic_DNA"/>
</dbReference>
<dbReference type="OrthoDB" id="1849931at2"/>
<accession>A0A4Q7PSM0</accession>
<keyword evidence="1" id="KW-0812">Transmembrane</keyword>
<feature type="transmembrane region" description="Helical" evidence="1">
    <location>
        <begin position="12"/>
        <end position="34"/>
    </location>
</feature>
<sequence>MEMKITERDKKLLSFLACAVILAGMVFLAVMPLIQRGAELDDRKMELENQQWEMEQKLSLYDSLKAASERINKDLAEELQDFYPRMGSSAVDKEISGIVLEAGLQAVDMSITIPEEEAVCVPYPLSEYGAEMAGQAENASGDGANSMMNIYKAAVSLKAGGGYEKVQALLDVLNRDYPAIRVSGFSLEKLESSRSIGGVDLQPGDYLVQLNLDLYMSADR</sequence>
<dbReference type="RefSeq" id="WP_130432535.1">
    <property type="nucleotide sequence ID" value="NZ_SGXF01000001.1"/>
</dbReference>
<reference evidence="2 3" key="1">
    <citation type="submission" date="2019-02" db="EMBL/GenBank/DDBJ databases">
        <title>Genomic Encyclopedia of Type Strains, Phase IV (KMG-IV): sequencing the most valuable type-strain genomes for metagenomic binning, comparative biology and taxonomic classification.</title>
        <authorList>
            <person name="Goeker M."/>
        </authorList>
    </citation>
    <scope>NUCLEOTIDE SEQUENCE [LARGE SCALE GENOMIC DNA]</scope>
    <source>
        <strain evidence="2 3">DSM 29486</strain>
    </source>
</reference>
<evidence type="ECO:0000256" key="1">
    <source>
        <dbReference type="SAM" id="Phobius"/>
    </source>
</evidence>